<dbReference type="SUPFAM" id="SSF56024">
    <property type="entry name" value="Phospholipase D/nuclease"/>
    <property type="match status" value="2"/>
</dbReference>
<evidence type="ECO:0000256" key="5">
    <source>
        <dbReference type="ARBA" id="ARBA00023136"/>
    </source>
</evidence>
<comment type="subcellular location">
    <subcellularLocation>
        <location evidence="1">Cell membrane</location>
        <topology evidence="1">Multi-pass membrane protein</topology>
    </subcellularLocation>
</comment>
<evidence type="ECO:0000313" key="9">
    <source>
        <dbReference type="Proteomes" id="UP000290876"/>
    </source>
</evidence>
<dbReference type="KEGG" id="mcob:NCTC10184_00319"/>
<feature type="domain" description="PLD phosphodiesterase" evidence="7">
    <location>
        <begin position="418"/>
        <end position="445"/>
    </location>
</feature>
<dbReference type="InterPro" id="IPR025202">
    <property type="entry name" value="PLD-like_dom"/>
</dbReference>
<dbReference type="PANTHER" id="PTHR21248">
    <property type="entry name" value="CARDIOLIPIN SYNTHASE"/>
    <property type="match status" value="1"/>
</dbReference>
<dbReference type="Proteomes" id="UP000290876">
    <property type="component" value="Chromosome"/>
</dbReference>
<accession>A0A449BAP0</accession>
<reference evidence="8 9" key="1">
    <citation type="submission" date="2019-01" db="EMBL/GenBank/DDBJ databases">
        <authorList>
            <consortium name="Pathogen Informatics"/>
        </authorList>
    </citation>
    <scope>NUCLEOTIDE SEQUENCE [LARGE SCALE GENOMIC DNA]</scope>
    <source>
        <strain evidence="8 9">NCTC10184</strain>
    </source>
</reference>
<dbReference type="EMBL" id="LR215043">
    <property type="protein sequence ID" value="VEU78097.1"/>
    <property type="molecule type" value="Genomic_DNA"/>
</dbReference>
<dbReference type="GO" id="GO:0030572">
    <property type="term" value="F:phosphatidyltransferase activity"/>
    <property type="evidence" value="ECO:0007669"/>
    <property type="project" value="UniProtKB-ARBA"/>
</dbReference>
<keyword evidence="5 6" id="KW-0472">Membrane</keyword>
<evidence type="ECO:0000256" key="4">
    <source>
        <dbReference type="ARBA" id="ARBA00022989"/>
    </source>
</evidence>
<dbReference type="Gene3D" id="3.30.870.10">
    <property type="entry name" value="Endonuclease Chain A"/>
    <property type="match status" value="2"/>
</dbReference>
<dbReference type="RefSeq" id="WP_129622945.1">
    <property type="nucleotide sequence ID" value="NZ_LR215043.1"/>
</dbReference>
<keyword evidence="8" id="KW-0808">Transferase</keyword>
<sequence length="502" mass="58275">MFKKTLGFLVYSLEALLFLFALIVVLYFTYIYDQNLFVAFTFFSYFVNSLVAIWIFLQTRTEATKLSWILILMLFPIIGNIFFLTFGAKYRNKKEKTLNANPTFQLKSYSSLFTKQHVFDAHIQTLESLNKTISLDGKYKIFQRTGDFFNDLFRALKNAKSHIFIISYIIKHGEILRTFIDILKEKAKEGVKIYWLIDDFGRTTVSKRFFLNNLKKHINFEIVYISKVLYPFVYSQNFYRNHQKFYVIDSKIVYAGGCNLSDEYVGLSRKYGDWIDLNFKIEGPQINAYILQFLKMWNIFDRKNIIKSVPKVFFNTEFTDFEPNANSLLVADSPIYEASSIEYNLLSLLTSAKKSVKIVTPYFSPPSSLFNILKLLLEGGVSVEVYFPGLPDKKLVWKTSLNLLSKLEAVGLKLYLTKDVFIHTKCGVIDDKIGWMGSANIDMRSMYSQYEIMDIITGEAVSQIIEQIEVYKSKSQLNSLDPISIKANLLTDFFFEALRPLI</sequence>
<keyword evidence="2" id="KW-1003">Cell membrane</keyword>
<gene>
    <name evidence="8" type="primary">cls</name>
    <name evidence="8" type="ORF">NCTC10184_00319</name>
</gene>
<feature type="domain" description="PLD phosphodiesterase" evidence="7">
    <location>
        <begin position="237"/>
        <end position="264"/>
    </location>
</feature>
<keyword evidence="3 6" id="KW-0812">Transmembrane</keyword>
<evidence type="ECO:0000259" key="7">
    <source>
        <dbReference type="PROSITE" id="PS50035"/>
    </source>
</evidence>
<organism evidence="8 9">
    <name type="scientific">Mycoplasmopsis columbinasalis</name>
    <dbReference type="NCBI Taxonomy" id="114880"/>
    <lineage>
        <taxon>Bacteria</taxon>
        <taxon>Bacillati</taxon>
        <taxon>Mycoplasmatota</taxon>
        <taxon>Mycoplasmoidales</taxon>
        <taxon>Metamycoplasmataceae</taxon>
        <taxon>Mycoplasmopsis</taxon>
    </lineage>
</organism>
<dbReference type="GO" id="GO:0032049">
    <property type="term" value="P:cardiolipin biosynthetic process"/>
    <property type="evidence" value="ECO:0007669"/>
    <property type="project" value="UniProtKB-ARBA"/>
</dbReference>
<dbReference type="GO" id="GO:0005886">
    <property type="term" value="C:plasma membrane"/>
    <property type="evidence" value="ECO:0007669"/>
    <property type="project" value="UniProtKB-SubCell"/>
</dbReference>
<feature type="transmembrane region" description="Helical" evidence="6">
    <location>
        <begin position="36"/>
        <end position="57"/>
    </location>
</feature>
<name>A0A449BAP0_9BACT</name>
<dbReference type="InterPro" id="IPR001736">
    <property type="entry name" value="PLipase_D/transphosphatidylase"/>
</dbReference>
<evidence type="ECO:0000256" key="3">
    <source>
        <dbReference type="ARBA" id="ARBA00022692"/>
    </source>
</evidence>
<dbReference type="EC" id="2.7.8.-" evidence="8"/>
<evidence type="ECO:0000256" key="2">
    <source>
        <dbReference type="ARBA" id="ARBA00022475"/>
    </source>
</evidence>
<dbReference type="Pfam" id="PF13091">
    <property type="entry name" value="PLDc_2"/>
    <property type="match status" value="2"/>
</dbReference>
<dbReference type="InterPro" id="IPR027379">
    <property type="entry name" value="CLS_N"/>
</dbReference>
<keyword evidence="9" id="KW-1185">Reference proteome</keyword>
<dbReference type="CDD" id="cd09112">
    <property type="entry name" value="PLDc_CLS_2"/>
    <property type="match status" value="1"/>
</dbReference>
<dbReference type="OrthoDB" id="9762009at2"/>
<protein>
    <submittedName>
        <fullName evidence="8">Cardiolipin synthase</fullName>
        <ecNumber evidence="8">2.7.8.-</ecNumber>
    </submittedName>
</protein>
<dbReference type="AlphaFoldDB" id="A0A449BAP0"/>
<dbReference type="Pfam" id="PF13396">
    <property type="entry name" value="PLDc_N"/>
    <property type="match status" value="1"/>
</dbReference>
<dbReference type="CDD" id="cd09110">
    <property type="entry name" value="PLDc_CLS_1"/>
    <property type="match status" value="1"/>
</dbReference>
<dbReference type="PANTHER" id="PTHR21248:SF22">
    <property type="entry name" value="PHOSPHOLIPASE D"/>
    <property type="match status" value="1"/>
</dbReference>
<dbReference type="PROSITE" id="PS50035">
    <property type="entry name" value="PLD"/>
    <property type="match status" value="2"/>
</dbReference>
<feature type="transmembrane region" description="Helical" evidence="6">
    <location>
        <begin position="7"/>
        <end position="30"/>
    </location>
</feature>
<dbReference type="SMART" id="SM00155">
    <property type="entry name" value="PLDc"/>
    <property type="match status" value="2"/>
</dbReference>
<evidence type="ECO:0000256" key="1">
    <source>
        <dbReference type="ARBA" id="ARBA00004651"/>
    </source>
</evidence>
<proteinExistence type="predicted"/>
<evidence type="ECO:0000313" key="8">
    <source>
        <dbReference type="EMBL" id="VEU78097.1"/>
    </source>
</evidence>
<evidence type="ECO:0000256" key="6">
    <source>
        <dbReference type="SAM" id="Phobius"/>
    </source>
</evidence>
<feature type="transmembrane region" description="Helical" evidence="6">
    <location>
        <begin position="69"/>
        <end position="88"/>
    </location>
</feature>
<keyword evidence="4 6" id="KW-1133">Transmembrane helix</keyword>